<feature type="region of interest" description="Disordered" evidence="1">
    <location>
        <begin position="1"/>
        <end position="24"/>
    </location>
</feature>
<protein>
    <submittedName>
        <fullName evidence="2">Uncharacterized protein</fullName>
    </submittedName>
</protein>
<dbReference type="Proteomes" id="UP001055172">
    <property type="component" value="Unassembled WGS sequence"/>
</dbReference>
<organism evidence="2 3">
    <name type="scientific">Colletotrichum liriopes</name>
    <dbReference type="NCBI Taxonomy" id="708192"/>
    <lineage>
        <taxon>Eukaryota</taxon>
        <taxon>Fungi</taxon>
        <taxon>Dikarya</taxon>
        <taxon>Ascomycota</taxon>
        <taxon>Pezizomycotina</taxon>
        <taxon>Sordariomycetes</taxon>
        <taxon>Hypocreomycetidae</taxon>
        <taxon>Glomerellales</taxon>
        <taxon>Glomerellaceae</taxon>
        <taxon>Colletotrichum</taxon>
        <taxon>Colletotrichum spaethianum species complex</taxon>
    </lineage>
</organism>
<gene>
    <name evidence="2" type="ORF">ColLi_13705</name>
</gene>
<reference evidence="2 3" key="1">
    <citation type="submission" date="2021-07" db="EMBL/GenBank/DDBJ databases">
        <title>Genome data of Colletotrichum spaethianum.</title>
        <authorList>
            <person name="Utami Y.D."/>
            <person name="Hiruma K."/>
        </authorList>
    </citation>
    <scope>NUCLEOTIDE SEQUENCE [LARGE SCALE GENOMIC DNA]</scope>
    <source>
        <strain evidence="2 3">MAFF 242679</strain>
    </source>
</reference>
<accession>A0AA37LZS5</accession>
<proteinExistence type="predicted"/>
<sequence>MGSHHKSSGSKGHGSSSHGKSSGSKKTVVYIDVWYCDACNYGPLNHYTDAHCPNCRHQRCYGCRADKIKQRSDH</sequence>
<comment type="caution">
    <text evidence="2">The sequence shown here is derived from an EMBL/GenBank/DDBJ whole genome shotgun (WGS) entry which is preliminary data.</text>
</comment>
<dbReference type="AlphaFoldDB" id="A0AA37LZS5"/>
<evidence type="ECO:0000313" key="3">
    <source>
        <dbReference type="Proteomes" id="UP001055172"/>
    </source>
</evidence>
<feature type="compositionally biased region" description="Low complexity" evidence="1">
    <location>
        <begin position="9"/>
        <end position="24"/>
    </location>
</feature>
<name>A0AA37LZS5_9PEZI</name>
<dbReference type="EMBL" id="BPPX01000061">
    <property type="protein sequence ID" value="GJC90867.1"/>
    <property type="molecule type" value="Genomic_DNA"/>
</dbReference>
<evidence type="ECO:0000256" key="1">
    <source>
        <dbReference type="SAM" id="MobiDB-lite"/>
    </source>
</evidence>
<evidence type="ECO:0000313" key="2">
    <source>
        <dbReference type="EMBL" id="GJC90867.1"/>
    </source>
</evidence>
<keyword evidence="3" id="KW-1185">Reference proteome</keyword>